<protein>
    <recommendedName>
        <fullName evidence="5">Cyclic nucleotide-binding domain-containing protein</fullName>
    </recommendedName>
</protein>
<dbReference type="Proteomes" id="UP000186922">
    <property type="component" value="Unassembled WGS sequence"/>
</dbReference>
<dbReference type="InterPro" id="IPR000595">
    <property type="entry name" value="cNMP-bd_dom"/>
</dbReference>
<dbReference type="PROSITE" id="PS50042">
    <property type="entry name" value="CNMP_BINDING_3"/>
    <property type="match status" value="2"/>
</dbReference>
<dbReference type="GO" id="GO:0030552">
    <property type="term" value="F:cAMP binding"/>
    <property type="evidence" value="ECO:0007669"/>
    <property type="project" value="UniProtKB-KW"/>
</dbReference>
<dbReference type="PANTHER" id="PTHR11635">
    <property type="entry name" value="CAMP-DEPENDENT PROTEIN KINASE REGULATORY CHAIN"/>
    <property type="match status" value="1"/>
</dbReference>
<feature type="compositionally biased region" description="Low complexity" evidence="4">
    <location>
        <begin position="323"/>
        <end position="341"/>
    </location>
</feature>
<dbReference type="OrthoDB" id="417078at2759"/>
<feature type="compositionally biased region" description="Low complexity" evidence="4">
    <location>
        <begin position="422"/>
        <end position="436"/>
    </location>
</feature>
<organism evidence="6 7">
    <name type="scientific">Ramazzottius varieornatus</name>
    <name type="common">Water bear</name>
    <name type="synonym">Tardigrade</name>
    <dbReference type="NCBI Taxonomy" id="947166"/>
    <lineage>
        <taxon>Eukaryota</taxon>
        <taxon>Metazoa</taxon>
        <taxon>Ecdysozoa</taxon>
        <taxon>Tardigrada</taxon>
        <taxon>Eutardigrada</taxon>
        <taxon>Parachela</taxon>
        <taxon>Hypsibioidea</taxon>
        <taxon>Ramazzottiidae</taxon>
        <taxon>Ramazzottius</taxon>
    </lineage>
</organism>
<feature type="compositionally biased region" description="Polar residues" evidence="4">
    <location>
        <begin position="342"/>
        <end position="355"/>
    </location>
</feature>
<dbReference type="PANTHER" id="PTHR11635:SF152">
    <property type="entry name" value="CAMP-DEPENDENT PROTEIN KINASE TYPE I REGULATORY SUBUNIT-RELATED"/>
    <property type="match status" value="1"/>
</dbReference>
<sequence>MAEQGREHGSAAQTDHGVVAPQIVQGAAEHGAAVHKHRASRRLPDGAKEILQDFVVAVLRNKVDHDHFVRFAAEWFQKLFVEDEKKRTNPSVSDPLKKTLPHDSGHRPGETKADQPADHQQQPLQNQPHQNHQEASHPETAKQSLPRDSAQKKSEAKADHPVGHQEATQQDPAKQSIPRDSGQKKSEAKADHPPDHQEQPHQEAPKQSLPRDSGQKKNEARTHHQANHQEATHQEATAHQEDQQQAHPTGEEPAAHDAAQHEANPDGHHRPPSVGQEKQPSISQQKQPFMDQQKQPSISQQKQPSIAVEQQKQPSISVDHQKAASISQPQQKQPSIVQQKQGSINNNQKPPSMSNELAPPVEPPHQGPAGQDNQPSADHAKAASISQAKPASISQQKQPSMDQQKLPSISQQPPSADPHAQKPPSISQQKASSIAADSNQHGPPQADPSHIFPSNAPHTNQHTIERHPQEGQAAHSQEQPVNPEEQPSHTDEVQPAPQEEENQPEEHTHDQEANAYEGAHGQVQQPQGTPQSGYDPAAAAEDPLEVKSFPKSDEQLARVKTAVHEVLIFKSLDEEHLHKVIDALEEKLVEPGDDIIKYGNDNAEYFYVIEEGDFDVFVQQNGQMVKIHEYNNSGSFGELALMYHQPRAATVTARTPGRLWQLDRDTFKRIVVRGAHQTRELYMTLMDKVDFLADLKSYQKQNICDALIPRPYRAGDIVIHQGEEGDGMYFVEAGQVVCTRLEAGDPPQNAKEVLRVGPGGYVGELALIANQARAATVTAAEDSKLAFLDRRSFERLLGPCKEILERNIEKYRDRLSSVFSVKEAATP</sequence>
<comment type="caution">
    <text evidence="6">The sequence shown here is derived from an EMBL/GenBank/DDBJ whole genome shotgun (WGS) entry which is preliminary data.</text>
</comment>
<dbReference type="GO" id="GO:0004862">
    <property type="term" value="F:cAMP-dependent protein kinase inhibitor activity"/>
    <property type="evidence" value="ECO:0007669"/>
    <property type="project" value="TreeGrafter"/>
</dbReference>
<dbReference type="PRINTS" id="PR00103">
    <property type="entry name" value="CAMPKINASE"/>
</dbReference>
<feature type="compositionally biased region" description="Basic and acidic residues" evidence="4">
    <location>
        <begin position="230"/>
        <end position="269"/>
    </location>
</feature>
<feature type="compositionally biased region" description="Basic and acidic residues" evidence="4">
    <location>
        <begin position="213"/>
        <end position="222"/>
    </location>
</feature>
<dbReference type="InterPro" id="IPR018488">
    <property type="entry name" value="cNMP-bd_CS"/>
</dbReference>
<evidence type="ECO:0000313" key="6">
    <source>
        <dbReference type="EMBL" id="GAV09280.1"/>
    </source>
</evidence>
<evidence type="ECO:0000313" key="7">
    <source>
        <dbReference type="Proteomes" id="UP000186922"/>
    </source>
</evidence>
<dbReference type="AlphaFoldDB" id="A0A1D1W7A1"/>
<dbReference type="SMART" id="SM00100">
    <property type="entry name" value="cNMP"/>
    <property type="match status" value="2"/>
</dbReference>
<feature type="compositionally biased region" description="Low complexity" evidence="4">
    <location>
        <begin position="118"/>
        <end position="130"/>
    </location>
</feature>
<dbReference type="CDD" id="cd00038">
    <property type="entry name" value="CAP_ED"/>
    <property type="match status" value="2"/>
</dbReference>
<name>A0A1D1W7A1_RAMVA</name>
<dbReference type="InterPro" id="IPR018490">
    <property type="entry name" value="cNMP-bd_dom_sf"/>
</dbReference>
<accession>A0A1D1W7A1</accession>
<evidence type="ECO:0000256" key="1">
    <source>
        <dbReference type="ARBA" id="ARBA00005753"/>
    </source>
</evidence>
<dbReference type="InterPro" id="IPR050503">
    <property type="entry name" value="cAMP-dep_PK_reg_su-like"/>
</dbReference>
<dbReference type="Gene3D" id="2.60.120.10">
    <property type="entry name" value="Jelly Rolls"/>
    <property type="match status" value="2"/>
</dbReference>
<dbReference type="GO" id="GO:0005829">
    <property type="term" value="C:cytosol"/>
    <property type="evidence" value="ECO:0007669"/>
    <property type="project" value="TreeGrafter"/>
</dbReference>
<feature type="region of interest" description="Disordered" evidence="4">
    <location>
        <begin position="518"/>
        <end position="537"/>
    </location>
</feature>
<keyword evidence="2" id="KW-0116">cAMP-binding</keyword>
<dbReference type="STRING" id="947166.A0A1D1W7A1"/>
<reference evidence="6 7" key="1">
    <citation type="journal article" date="2016" name="Nat. Commun.">
        <title>Extremotolerant tardigrade genome and improved radiotolerance of human cultured cells by tardigrade-unique protein.</title>
        <authorList>
            <person name="Hashimoto T."/>
            <person name="Horikawa D.D."/>
            <person name="Saito Y."/>
            <person name="Kuwahara H."/>
            <person name="Kozuka-Hata H."/>
            <person name="Shin-I T."/>
            <person name="Minakuchi Y."/>
            <person name="Ohishi K."/>
            <person name="Motoyama A."/>
            <person name="Aizu T."/>
            <person name="Enomoto A."/>
            <person name="Kondo K."/>
            <person name="Tanaka S."/>
            <person name="Hara Y."/>
            <person name="Koshikawa S."/>
            <person name="Sagara H."/>
            <person name="Miura T."/>
            <person name="Yokobori S."/>
            <person name="Miyagawa K."/>
            <person name="Suzuki Y."/>
            <person name="Kubo T."/>
            <person name="Oyama M."/>
            <person name="Kohara Y."/>
            <person name="Fujiyama A."/>
            <person name="Arakawa K."/>
            <person name="Katayama T."/>
            <person name="Toyoda A."/>
            <person name="Kunieda T."/>
        </authorList>
    </citation>
    <scope>NUCLEOTIDE SEQUENCE [LARGE SCALE GENOMIC DNA]</scope>
    <source>
        <strain evidence="6 7">YOKOZUNA-1</strain>
    </source>
</reference>
<dbReference type="PROSITE" id="PS00888">
    <property type="entry name" value="CNMP_BINDING_1"/>
    <property type="match status" value="1"/>
</dbReference>
<feature type="compositionally biased region" description="Basic and acidic residues" evidence="4">
    <location>
        <begin position="149"/>
        <end position="163"/>
    </location>
</feature>
<keyword evidence="3" id="KW-0114">cAMP</keyword>
<evidence type="ECO:0000256" key="2">
    <source>
        <dbReference type="ARBA" id="ARBA00022566"/>
    </source>
</evidence>
<feature type="domain" description="Cyclic nucleotide-binding" evidence="5">
    <location>
        <begin position="568"/>
        <end position="688"/>
    </location>
</feature>
<dbReference type="GO" id="GO:0034236">
    <property type="term" value="F:protein kinase A catalytic subunit binding"/>
    <property type="evidence" value="ECO:0007669"/>
    <property type="project" value="TreeGrafter"/>
</dbReference>
<dbReference type="InterPro" id="IPR014710">
    <property type="entry name" value="RmlC-like_jellyroll"/>
</dbReference>
<evidence type="ECO:0000259" key="5">
    <source>
        <dbReference type="PROSITE" id="PS50042"/>
    </source>
</evidence>
<feature type="compositionally biased region" description="Polar residues" evidence="4">
    <location>
        <begin position="308"/>
        <end position="318"/>
    </location>
</feature>
<proteinExistence type="inferred from homology"/>
<feature type="compositionally biased region" description="Basic and acidic residues" evidence="4">
    <location>
        <begin position="181"/>
        <end position="204"/>
    </location>
</feature>
<feature type="region of interest" description="Disordered" evidence="4">
    <location>
        <begin position="85"/>
        <end position="511"/>
    </location>
</feature>
<comment type="similarity">
    <text evidence="1">Belongs to the cAMP-dependent kinase regulatory chain family.</text>
</comment>
<feature type="compositionally biased region" description="Polar residues" evidence="4">
    <location>
        <begin position="522"/>
        <end position="532"/>
    </location>
</feature>
<keyword evidence="2" id="KW-0547">Nucleotide-binding</keyword>
<keyword evidence="7" id="KW-1185">Reference proteome</keyword>
<gene>
    <name evidence="6" type="primary">RvY_18849-1</name>
    <name evidence="6" type="synonym">RvY_18849.1</name>
    <name evidence="6" type="ORF">RvY_18849</name>
</gene>
<dbReference type="Pfam" id="PF00027">
    <property type="entry name" value="cNMP_binding"/>
    <property type="match status" value="2"/>
</dbReference>
<feature type="compositionally biased region" description="Polar residues" evidence="4">
    <location>
        <begin position="384"/>
        <end position="414"/>
    </location>
</feature>
<dbReference type="EMBL" id="BDGG01000021">
    <property type="protein sequence ID" value="GAV09280.1"/>
    <property type="molecule type" value="Genomic_DNA"/>
</dbReference>
<dbReference type="PROSITE" id="PS00889">
    <property type="entry name" value="CNMP_BINDING_2"/>
    <property type="match status" value="2"/>
</dbReference>
<dbReference type="SUPFAM" id="SSF51206">
    <property type="entry name" value="cAMP-binding domain-like"/>
    <property type="match status" value="2"/>
</dbReference>
<feature type="compositionally biased region" description="Basic and acidic residues" evidence="4">
    <location>
        <begin position="95"/>
        <end position="117"/>
    </location>
</feature>
<feature type="compositionally biased region" description="Low complexity" evidence="4">
    <location>
        <begin position="284"/>
        <end position="306"/>
    </location>
</feature>
<dbReference type="GO" id="GO:0005952">
    <property type="term" value="C:cAMP-dependent protein kinase complex"/>
    <property type="evidence" value="ECO:0007669"/>
    <property type="project" value="InterPro"/>
</dbReference>
<feature type="domain" description="Cyclic nucleotide-binding" evidence="5">
    <location>
        <begin position="691"/>
        <end position="814"/>
    </location>
</feature>
<feature type="compositionally biased region" description="Basic and acidic residues" evidence="4">
    <location>
        <begin position="131"/>
        <end position="140"/>
    </location>
</feature>
<evidence type="ECO:0000256" key="3">
    <source>
        <dbReference type="ARBA" id="ARBA00023149"/>
    </source>
</evidence>
<evidence type="ECO:0000256" key="4">
    <source>
        <dbReference type="SAM" id="MobiDB-lite"/>
    </source>
</evidence>